<evidence type="ECO:0000256" key="7">
    <source>
        <dbReference type="ARBA" id="ARBA00022777"/>
    </source>
</evidence>
<keyword evidence="11" id="KW-0472">Membrane</keyword>
<dbReference type="GO" id="GO:0009927">
    <property type="term" value="F:histidine phosphotransfer kinase activity"/>
    <property type="evidence" value="ECO:0007669"/>
    <property type="project" value="TreeGrafter"/>
</dbReference>
<feature type="transmembrane region" description="Helical" evidence="11">
    <location>
        <begin position="228"/>
        <end position="245"/>
    </location>
</feature>
<name>A0A4Q9DGY5_9BACL</name>
<feature type="domain" description="Response regulatory" evidence="13">
    <location>
        <begin position="706"/>
        <end position="823"/>
    </location>
</feature>
<evidence type="ECO:0000256" key="4">
    <source>
        <dbReference type="ARBA" id="ARBA00022553"/>
    </source>
</evidence>
<dbReference type="PROSITE" id="PS50110">
    <property type="entry name" value="RESPONSE_REGULATORY"/>
    <property type="match status" value="1"/>
</dbReference>
<keyword evidence="7" id="KW-0418">Kinase</keyword>
<dbReference type="Gene3D" id="3.30.565.10">
    <property type="entry name" value="Histidine kinase-like ATPase, C-terminal domain"/>
    <property type="match status" value="2"/>
</dbReference>
<evidence type="ECO:0000256" key="2">
    <source>
        <dbReference type="ARBA" id="ARBA00004651"/>
    </source>
</evidence>
<dbReference type="Pfam" id="PF00072">
    <property type="entry name" value="Response_reg"/>
    <property type="match status" value="1"/>
</dbReference>
<dbReference type="InterPro" id="IPR036097">
    <property type="entry name" value="HisK_dim/P_sf"/>
</dbReference>
<dbReference type="CDD" id="cd00082">
    <property type="entry name" value="HisKA"/>
    <property type="match status" value="1"/>
</dbReference>
<evidence type="ECO:0000256" key="9">
    <source>
        <dbReference type="ARBA" id="ARBA00023012"/>
    </source>
</evidence>
<evidence type="ECO:0000256" key="10">
    <source>
        <dbReference type="PROSITE-ProRule" id="PRU00169"/>
    </source>
</evidence>
<dbReference type="GO" id="GO:0005886">
    <property type="term" value="C:plasma membrane"/>
    <property type="evidence" value="ECO:0007669"/>
    <property type="project" value="UniProtKB-SubCell"/>
</dbReference>
<dbReference type="Pfam" id="PF02518">
    <property type="entry name" value="HATPase_c"/>
    <property type="match status" value="2"/>
</dbReference>
<feature type="transmembrane region" description="Helical" evidence="11">
    <location>
        <begin position="377"/>
        <end position="394"/>
    </location>
</feature>
<dbReference type="InterPro" id="IPR003594">
    <property type="entry name" value="HATPase_dom"/>
</dbReference>
<keyword evidence="4 10" id="KW-0597">Phosphoprotein</keyword>
<dbReference type="InterPro" id="IPR008979">
    <property type="entry name" value="Galactose-bd-like_sf"/>
</dbReference>
<dbReference type="AlphaFoldDB" id="A0A4Q9DGY5"/>
<feature type="domain" description="Histidine kinase" evidence="12">
    <location>
        <begin position="934"/>
        <end position="1030"/>
    </location>
</feature>
<dbReference type="InterPro" id="IPR010559">
    <property type="entry name" value="Sig_transdc_His_kin_internal"/>
</dbReference>
<dbReference type="SMART" id="SM00448">
    <property type="entry name" value="REC"/>
    <property type="match status" value="1"/>
</dbReference>
<dbReference type="Pfam" id="PF00512">
    <property type="entry name" value="HisKA"/>
    <property type="match status" value="1"/>
</dbReference>
<dbReference type="EMBL" id="SIRE01000031">
    <property type="protein sequence ID" value="TBL70547.1"/>
    <property type="molecule type" value="Genomic_DNA"/>
</dbReference>
<dbReference type="Gene3D" id="3.40.50.2300">
    <property type="match status" value="1"/>
</dbReference>
<keyword evidence="9" id="KW-0902">Two-component regulatory system</keyword>
<feature type="domain" description="Histidine kinase" evidence="12">
    <location>
        <begin position="454"/>
        <end position="672"/>
    </location>
</feature>
<dbReference type="CDD" id="cd16922">
    <property type="entry name" value="HATPase_EvgS-ArcB-TorS-like"/>
    <property type="match status" value="1"/>
</dbReference>
<evidence type="ECO:0000256" key="5">
    <source>
        <dbReference type="ARBA" id="ARBA00022679"/>
    </source>
</evidence>
<dbReference type="SUPFAM" id="SSF55874">
    <property type="entry name" value="ATPase domain of HSP90 chaperone/DNA topoisomerase II/histidine kinase"/>
    <property type="match status" value="2"/>
</dbReference>
<dbReference type="SUPFAM" id="SSF47384">
    <property type="entry name" value="Homodimeric domain of signal transducing histidine kinase"/>
    <property type="match status" value="1"/>
</dbReference>
<dbReference type="Pfam" id="PF06580">
    <property type="entry name" value="His_kinase"/>
    <property type="match status" value="1"/>
</dbReference>
<feature type="transmembrane region" description="Helical" evidence="11">
    <location>
        <begin position="350"/>
        <end position="370"/>
    </location>
</feature>
<evidence type="ECO:0000313" key="15">
    <source>
        <dbReference type="Proteomes" id="UP000293142"/>
    </source>
</evidence>
<comment type="subcellular location">
    <subcellularLocation>
        <location evidence="2">Cell membrane</location>
        <topology evidence="2">Multi-pass membrane protein</topology>
    </subcellularLocation>
</comment>
<dbReference type="SMART" id="SM00387">
    <property type="entry name" value="HATPase_c"/>
    <property type="match status" value="2"/>
</dbReference>
<protein>
    <recommendedName>
        <fullName evidence="3">histidine kinase</fullName>
        <ecNumber evidence="3">2.7.13.3</ecNumber>
    </recommendedName>
</protein>
<feature type="transmembrane region" description="Helical" evidence="11">
    <location>
        <begin position="257"/>
        <end position="274"/>
    </location>
</feature>
<dbReference type="PANTHER" id="PTHR43047">
    <property type="entry name" value="TWO-COMPONENT HISTIDINE PROTEIN KINASE"/>
    <property type="match status" value="1"/>
</dbReference>
<evidence type="ECO:0000259" key="13">
    <source>
        <dbReference type="PROSITE" id="PS50110"/>
    </source>
</evidence>
<dbReference type="EC" id="2.7.13.3" evidence="3"/>
<dbReference type="InterPro" id="IPR036890">
    <property type="entry name" value="HATPase_C_sf"/>
</dbReference>
<keyword evidence="5" id="KW-0808">Transferase</keyword>
<evidence type="ECO:0000256" key="3">
    <source>
        <dbReference type="ARBA" id="ARBA00012438"/>
    </source>
</evidence>
<keyword evidence="11" id="KW-1133">Transmembrane helix</keyword>
<dbReference type="Pfam" id="PF07695">
    <property type="entry name" value="7TMR-DISM_7TM"/>
    <property type="match status" value="1"/>
</dbReference>
<dbReference type="PRINTS" id="PR00344">
    <property type="entry name" value="BCTRLSENSOR"/>
</dbReference>
<feature type="modified residue" description="4-aspartylphosphate" evidence="10">
    <location>
        <position position="756"/>
    </location>
</feature>
<dbReference type="SUPFAM" id="SSF52172">
    <property type="entry name" value="CheY-like"/>
    <property type="match status" value="1"/>
</dbReference>
<dbReference type="SMART" id="SM00388">
    <property type="entry name" value="HisKA"/>
    <property type="match status" value="1"/>
</dbReference>
<reference evidence="14 15" key="1">
    <citation type="submission" date="2019-02" db="EMBL/GenBank/DDBJ databases">
        <title>Paenibacillus sp. nov., isolated from surface-sterilized tissue of Thalictrum simplex L.</title>
        <authorList>
            <person name="Tuo L."/>
        </authorList>
    </citation>
    <scope>NUCLEOTIDE SEQUENCE [LARGE SCALE GENOMIC DNA]</scope>
    <source>
        <strain evidence="14 15">N2SHLJ1</strain>
    </source>
</reference>
<feature type="transmembrane region" description="Helical" evidence="11">
    <location>
        <begin position="294"/>
        <end position="316"/>
    </location>
</feature>
<keyword evidence="11" id="KW-0812">Transmembrane</keyword>
<sequence length="1038" mass="117584">MIRVMPMWHTKRIFLWGRMMRKKHMFVISGILAIFLLGLFIFLFKWLHPDAIFPEAKNGSLDAKAWNFAKRGIIPLKGEWEFYEDKLLSPADFANGAQEADKQMLKVPGDWQGTVERAGRDGFGVGTYRLVVDVSKPDIYGLRLKKVRMSSRVFINGVDLGGSGTPSLEESVFYASNFPFYGIAKSESDKVEIIIQVASLKYLAGGIAQTPEFGPGQMLLDRRDNSRLADMVQISVMLLFTLYYVGMIKHWRTERHLMYFSLFCLGTGFFFSIDNEILLSSLFPGLSFPVLQKLIFVSVFLSFICFGLYIYAYLGLQEDRFFRWLKRVTYVFVTVACFTPNDYLRLTVPLYLLLQITTFFIIIAALFRSWRKGTTDAVYLMLGLFFLIVSWATAQFRYEIGLDNPYYMIVAPLLLVFSQAFLMSNRIQQAFIKNDRLSRQLIEYDRQKDEFMAKTSHELRTPLHGIMNLSQSLLDERGSEMGAKQREDIRLLNLVSRRLAGLVHDILDMSLIKRGQLRIRTTPVDVRMTTRFVIETLSITPISSQTVLIDDLPADLPLVWADENRLKQILYNLLENGLKFTEKGTVRISAERRGEELAISVIDTGIGIPEEARHTIFLPFEQYREEGARSAGGIGLGLSITKQLIELQGGILDMESEVGQGTRFTFTLPIARQDTELAEQRFIPEPMEKISLLPIQRSDDSSAPFSILIIDDEPSNVVILIHAVTSLGYGYTAVQRGSEALGLLQNGLKPDLALVDLMMPGVSGLDVCKEIRSSHSLSELPVLMLTASGQRGDVMASFAAGANDILQKPFELEELKARMQSLLAMKRSSEQAVRKEIDFLQAQITPHFLYNSMNALIGLSYKDVDKLRETIHHLTTYLRAKFTFSFQGQLVSFQQELELVKAYLAIEQLRFGSRLNVIYDVEDDLTCMLPPLTLQPLVENAVRHGIGPKEAGGTVWISVSNVSGDIHFKVEDDGVGMDQETLTRLEHEDGTGIGVGNVKRRLQMIYYRKLEVSSVFGQGTQVKFTIPEEFHDQSRLDR</sequence>
<dbReference type="InterPro" id="IPR001789">
    <property type="entry name" value="Sig_transdc_resp-reg_receiver"/>
</dbReference>
<dbReference type="InterPro" id="IPR011623">
    <property type="entry name" value="7TMR_DISM_rcpt_extracell_dom1"/>
</dbReference>
<evidence type="ECO:0000256" key="11">
    <source>
        <dbReference type="SAM" id="Phobius"/>
    </source>
</evidence>
<dbReference type="PROSITE" id="PS50109">
    <property type="entry name" value="HIS_KIN"/>
    <property type="match status" value="2"/>
</dbReference>
<dbReference type="PANTHER" id="PTHR43047:SF72">
    <property type="entry name" value="OSMOSENSING HISTIDINE PROTEIN KINASE SLN1"/>
    <property type="match status" value="1"/>
</dbReference>
<evidence type="ECO:0000313" key="14">
    <source>
        <dbReference type="EMBL" id="TBL70547.1"/>
    </source>
</evidence>
<dbReference type="Gene3D" id="1.10.287.130">
    <property type="match status" value="1"/>
</dbReference>
<dbReference type="InterPro" id="IPR011006">
    <property type="entry name" value="CheY-like_superfamily"/>
</dbReference>
<keyword evidence="6" id="KW-0547">Nucleotide-binding</keyword>
<keyword evidence="15" id="KW-1185">Reference proteome</keyword>
<dbReference type="GO" id="GO:0000155">
    <property type="term" value="F:phosphorelay sensor kinase activity"/>
    <property type="evidence" value="ECO:0007669"/>
    <property type="project" value="InterPro"/>
</dbReference>
<dbReference type="SUPFAM" id="SSF49785">
    <property type="entry name" value="Galactose-binding domain-like"/>
    <property type="match status" value="1"/>
</dbReference>
<evidence type="ECO:0000259" key="12">
    <source>
        <dbReference type="PROSITE" id="PS50109"/>
    </source>
</evidence>
<organism evidence="14 15">
    <name type="scientific">Paenibacillus thalictri</name>
    <dbReference type="NCBI Taxonomy" id="2527873"/>
    <lineage>
        <taxon>Bacteria</taxon>
        <taxon>Bacillati</taxon>
        <taxon>Bacillota</taxon>
        <taxon>Bacilli</taxon>
        <taxon>Bacillales</taxon>
        <taxon>Paenibacillaceae</taxon>
        <taxon>Paenibacillus</taxon>
    </lineage>
</organism>
<dbReference type="InterPro" id="IPR004358">
    <property type="entry name" value="Sig_transdc_His_kin-like_C"/>
</dbReference>
<dbReference type="Gene3D" id="2.60.120.260">
    <property type="entry name" value="Galactose-binding domain-like"/>
    <property type="match status" value="1"/>
</dbReference>
<comment type="catalytic activity">
    <reaction evidence="1">
        <text>ATP + protein L-histidine = ADP + protein N-phospho-L-histidine.</text>
        <dbReference type="EC" id="2.7.13.3"/>
    </reaction>
</comment>
<dbReference type="InterPro" id="IPR003661">
    <property type="entry name" value="HisK_dim/P_dom"/>
</dbReference>
<dbReference type="InterPro" id="IPR005467">
    <property type="entry name" value="His_kinase_dom"/>
</dbReference>
<gene>
    <name evidence="14" type="ORF">EYB31_33040</name>
</gene>
<dbReference type="FunFam" id="3.30.565.10:FF:000006">
    <property type="entry name" value="Sensor histidine kinase WalK"/>
    <property type="match status" value="1"/>
</dbReference>
<dbReference type="Proteomes" id="UP000293142">
    <property type="component" value="Unassembled WGS sequence"/>
</dbReference>
<keyword evidence="8" id="KW-0067">ATP-binding</keyword>
<feature type="transmembrane region" description="Helical" evidence="11">
    <location>
        <begin position="406"/>
        <end position="423"/>
    </location>
</feature>
<dbReference type="GO" id="GO:0005524">
    <property type="term" value="F:ATP binding"/>
    <property type="evidence" value="ECO:0007669"/>
    <property type="project" value="UniProtKB-KW"/>
</dbReference>
<proteinExistence type="predicted"/>
<dbReference type="OrthoDB" id="9809348at2"/>
<accession>A0A4Q9DGY5</accession>
<evidence type="ECO:0000256" key="1">
    <source>
        <dbReference type="ARBA" id="ARBA00000085"/>
    </source>
</evidence>
<comment type="caution">
    <text evidence="14">The sequence shown here is derived from an EMBL/GenBank/DDBJ whole genome shotgun (WGS) entry which is preliminary data.</text>
</comment>
<evidence type="ECO:0000256" key="6">
    <source>
        <dbReference type="ARBA" id="ARBA00022741"/>
    </source>
</evidence>
<evidence type="ECO:0000256" key="8">
    <source>
        <dbReference type="ARBA" id="ARBA00022840"/>
    </source>
</evidence>